<dbReference type="Proteomes" id="UP000271098">
    <property type="component" value="Unassembled WGS sequence"/>
</dbReference>
<proteinExistence type="predicted"/>
<keyword evidence="3" id="KW-1185">Reference proteome</keyword>
<feature type="region of interest" description="Disordered" evidence="1">
    <location>
        <begin position="1"/>
        <end position="64"/>
    </location>
</feature>
<evidence type="ECO:0000313" key="3">
    <source>
        <dbReference type="Proteomes" id="UP000271098"/>
    </source>
</evidence>
<evidence type="ECO:0000313" key="4">
    <source>
        <dbReference type="WBParaSite" id="GPUH_0000253601-mRNA-1"/>
    </source>
</evidence>
<protein>
    <submittedName>
        <fullName evidence="4">ZM domain-containing protein</fullName>
    </submittedName>
</protein>
<sequence>MAASFYLSFGRRPGQHGNSVYLPTDEEGFSRRGDIPPKSMGLSKDKGEGGMPNDMQPYKYAPHGQAGYPNVSGDAYLVDYPASATARASERDIISGAFSPVTQLTYGQGGDKGNKTEEYIESNYMVAALNNNHNLVAGAREKEAKPRNIEV</sequence>
<organism evidence="4">
    <name type="scientific">Gongylonema pulchrum</name>
    <dbReference type="NCBI Taxonomy" id="637853"/>
    <lineage>
        <taxon>Eukaryota</taxon>
        <taxon>Metazoa</taxon>
        <taxon>Ecdysozoa</taxon>
        <taxon>Nematoda</taxon>
        <taxon>Chromadorea</taxon>
        <taxon>Rhabditida</taxon>
        <taxon>Spirurina</taxon>
        <taxon>Spiruromorpha</taxon>
        <taxon>Spiruroidea</taxon>
        <taxon>Gongylonematidae</taxon>
        <taxon>Gongylonema</taxon>
    </lineage>
</organism>
<evidence type="ECO:0000313" key="2">
    <source>
        <dbReference type="EMBL" id="VDK34775.1"/>
    </source>
</evidence>
<name>A0A183D1E0_9BILA</name>
<dbReference type="WBParaSite" id="GPUH_0000253601-mRNA-1">
    <property type="protein sequence ID" value="GPUH_0000253601-mRNA-1"/>
    <property type="gene ID" value="GPUH_0000253601"/>
</dbReference>
<gene>
    <name evidence="2" type="ORF">GPUH_LOCUS2531</name>
</gene>
<dbReference type="EMBL" id="UYRT01003864">
    <property type="protein sequence ID" value="VDK34775.1"/>
    <property type="molecule type" value="Genomic_DNA"/>
</dbReference>
<evidence type="ECO:0000256" key="1">
    <source>
        <dbReference type="SAM" id="MobiDB-lite"/>
    </source>
</evidence>
<reference evidence="4" key="1">
    <citation type="submission" date="2016-06" db="UniProtKB">
        <authorList>
            <consortium name="WormBaseParasite"/>
        </authorList>
    </citation>
    <scope>IDENTIFICATION</scope>
</reference>
<dbReference type="AlphaFoldDB" id="A0A183D1E0"/>
<reference evidence="2 3" key="2">
    <citation type="submission" date="2018-11" db="EMBL/GenBank/DDBJ databases">
        <authorList>
            <consortium name="Pathogen Informatics"/>
        </authorList>
    </citation>
    <scope>NUCLEOTIDE SEQUENCE [LARGE SCALE GENOMIC DNA]</scope>
</reference>
<accession>A0A183D1E0</accession>